<dbReference type="InParanoid" id="E3LND0"/>
<gene>
    <name evidence="2" type="ORF">CRE_28341</name>
</gene>
<dbReference type="OrthoDB" id="5798424at2759"/>
<dbReference type="Proteomes" id="UP000008281">
    <property type="component" value="Unassembled WGS sequence"/>
</dbReference>
<proteinExistence type="inferred from homology"/>
<dbReference type="PANTHER" id="PTHR13341">
    <property type="entry name" value="MIR-INTERACTING SAPOSIN-LIKE PROTEIN"/>
    <property type="match status" value="1"/>
</dbReference>
<accession>E3LND0</accession>
<keyword evidence="3" id="KW-1185">Reference proteome</keyword>
<protein>
    <submittedName>
        <fullName evidence="2">Uncharacterized protein</fullName>
    </submittedName>
</protein>
<dbReference type="AlphaFoldDB" id="E3LND0"/>
<dbReference type="FunCoup" id="E3LND0">
    <property type="interactions" value="2093"/>
</dbReference>
<evidence type="ECO:0000313" key="2">
    <source>
        <dbReference type="EMBL" id="EFP03195.1"/>
    </source>
</evidence>
<reference evidence="2" key="1">
    <citation type="submission" date="2007-07" db="EMBL/GenBank/DDBJ databases">
        <title>PCAP assembly of the Caenorhabditis remanei genome.</title>
        <authorList>
            <consortium name="The Caenorhabditis remanei Sequencing Consortium"/>
            <person name="Wilson R.K."/>
        </authorList>
    </citation>
    <scope>NUCLEOTIDE SEQUENCE [LARGE SCALE GENOMIC DNA]</scope>
    <source>
        <strain evidence="2">PB4641</strain>
    </source>
</reference>
<evidence type="ECO:0000313" key="3">
    <source>
        <dbReference type="Proteomes" id="UP000008281"/>
    </source>
</evidence>
<organism evidence="3">
    <name type="scientific">Caenorhabditis remanei</name>
    <name type="common">Caenorhabditis vulgaris</name>
    <dbReference type="NCBI Taxonomy" id="31234"/>
    <lineage>
        <taxon>Eukaryota</taxon>
        <taxon>Metazoa</taxon>
        <taxon>Ecdysozoa</taxon>
        <taxon>Nematoda</taxon>
        <taxon>Chromadorea</taxon>
        <taxon>Rhabditida</taxon>
        <taxon>Rhabditina</taxon>
        <taxon>Rhabditomorpha</taxon>
        <taxon>Rhabditoidea</taxon>
        <taxon>Rhabditidae</taxon>
        <taxon>Peloderinae</taxon>
        <taxon>Caenorhabditis</taxon>
    </lineage>
</organism>
<dbReference type="EMBL" id="DS268411">
    <property type="protein sequence ID" value="EFP03195.1"/>
    <property type="molecule type" value="Genomic_DNA"/>
</dbReference>
<name>E3LND0_CAERE</name>
<dbReference type="eggNOG" id="ENOG502THC6">
    <property type="taxonomic scope" value="Eukaryota"/>
</dbReference>
<comment type="similarity">
    <text evidence="1">Belongs to the canopy family.</text>
</comment>
<dbReference type="HOGENOM" id="CLU_680147_0_0_1"/>
<dbReference type="PANTHER" id="PTHR13341:SF8">
    <property type="entry name" value="NACHT_N DOMAIN-CONTAINING PROTEIN"/>
    <property type="match status" value="1"/>
</dbReference>
<evidence type="ECO:0000256" key="1">
    <source>
        <dbReference type="ARBA" id="ARBA00007285"/>
    </source>
</evidence>
<dbReference type="GO" id="GO:0005783">
    <property type="term" value="C:endoplasmic reticulum"/>
    <property type="evidence" value="ECO:0007669"/>
    <property type="project" value="TreeGrafter"/>
</dbReference>
<dbReference type="OMA" id="WRQYESL"/>
<dbReference type="InterPro" id="IPR042415">
    <property type="entry name" value="CNPY"/>
</dbReference>
<sequence>MLQRTDSKYSASLRSVRCLSPVLIQISSSSGKTRNDSVRLVPAIKWHAFRQMDQYNSLQLVLKETCIKNKTIGKVIEILECELQQQHLNVQQIGRIIADGMLEKTLNDAMLKELTRKYAKNVHSMANINIWSLSDDLSKGAIDSRLVVIGNAFLWNLLKASMSTVRDKFEHYHFKMTTLAATTASLSSNTPIEFLTTRVSSGEHVVEDDSIFKGMDLLDVYNSVVFRKTGDLQSRAKQFIKCYLAIATQPKCAIWHYSLRQSGASHKKWLQNIPEHVLASLLHFLLSLAGLGSVELEQEEEGREERGRFFMSLGDSTDVREATFASLKLSREQLVSKFRQCITDALNETREMPYNTVTRDLMAPPRGKPIDNHHCVTWRQYESLIRRCESDPSKENIEAKQDLDYKLMLTFHHRGEEDEVDIDVEDVK</sequence>